<keyword evidence="2" id="KW-1185">Reference proteome</keyword>
<dbReference type="EMBL" id="JASAOG010000068">
    <property type="protein sequence ID" value="KAK0055603.1"/>
    <property type="molecule type" value="Genomic_DNA"/>
</dbReference>
<evidence type="ECO:0000313" key="1">
    <source>
        <dbReference type="EMBL" id="KAK0055603.1"/>
    </source>
</evidence>
<name>A0AAD8BJ58_BIOPF</name>
<evidence type="ECO:0000313" key="2">
    <source>
        <dbReference type="Proteomes" id="UP001233172"/>
    </source>
</evidence>
<organism evidence="1 2">
    <name type="scientific">Biomphalaria pfeifferi</name>
    <name type="common">Bloodfluke planorb</name>
    <name type="synonym">Freshwater snail</name>
    <dbReference type="NCBI Taxonomy" id="112525"/>
    <lineage>
        <taxon>Eukaryota</taxon>
        <taxon>Metazoa</taxon>
        <taxon>Spiralia</taxon>
        <taxon>Lophotrochozoa</taxon>
        <taxon>Mollusca</taxon>
        <taxon>Gastropoda</taxon>
        <taxon>Heterobranchia</taxon>
        <taxon>Euthyneura</taxon>
        <taxon>Panpulmonata</taxon>
        <taxon>Hygrophila</taxon>
        <taxon>Lymnaeoidea</taxon>
        <taxon>Planorbidae</taxon>
        <taxon>Biomphalaria</taxon>
    </lineage>
</organism>
<dbReference type="AlphaFoldDB" id="A0AAD8BJ58"/>
<reference evidence="1" key="1">
    <citation type="journal article" date="2023" name="PLoS Negl. Trop. Dis.">
        <title>A genome sequence for Biomphalaria pfeifferi, the major vector snail for the human-infecting parasite Schistosoma mansoni.</title>
        <authorList>
            <person name="Bu L."/>
            <person name="Lu L."/>
            <person name="Laidemitt M.R."/>
            <person name="Zhang S.M."/>
            <person name="Mutuku M."/>
            <person name="Mkoji G."/>
            <person name="Steinauer M."/>
            <person name="Loker E.S."/>
        </authorList>
    </citation>
    <scope>NUCLEOTIDE SEQUENCE</scope>
    <source>
        <strain evidence="1">KasaAsao</strain>
    </source>
</reference>
<protein>
    <submittedName>
        <fullName evidence="1">Uncharacterized protein</fullName>
    </submittedName>
</protein>
<proteinExistence type="predicted"/>
<reference evidence="1" key="2">
    <citation type="submission" date="2023-04" db="EMBL/GenBank/DDBJ databases">
        <authorList>
            <person name="Bu L."/>
            <person name="Lu L."/>
            <person name="Laidemitt M.R."/>
            <person name="Zhang S.M."/>
            <person name="Mutuku M."/>
            <person name="Mkoji G."/>
            <person name="Steinauer M."/>
            <person name="Loker E.S."/>
        </authorList>
    </citation>
    <scope>NUCLEOTIDE SEQUENCE</scope>
    <source>
        <strain evidence="1">KasaAsao</strain>
        <tissue evidence="1">Whole Snail</tissue>
    </source>
</reference>
<accession>A0AAD8BJ58</accession>
<dbReference type="Proteomes" id="UP001233172">
    <property type="component" value="Unassembled WGS sequence"/>
</dbReference>
<sequence length="63" mass="7223">ENLSSDIFNTNTTTTYILKNFNSGWLGFNITYQLNTSTITIFQQSHWTPTCRSVSSILLVYLI</sequence>
<gene>
    <name evidence="1" type="ORF">Bpfe_014878</name>
</gene>
<feature type="non-terminal residue" evidence="1">
    <location>
        <position position="1"/>
    </location>
</feature>
<comment type="caution">
    <text evidence="1">The sequence shown here is derived from an EMBL/GenBank/DDBJ whole genome shotgun (WGS) entry which is preliminary data.</text>
</comment>